<evidence type="ECO:0000313" key="12">
    <source>
        <dbReference type="Proteomes" id="UP001597252"/>
    </source>
</evidence>
<evidence type="ECO:0000259" key="10">
    <source>
        <dbReference type="PROSITE" id="PS50828"/>
    </source>
</evidence>
<dbReference type="Pfam" id="PF01713">
    <property type="entry name" value="Smr"/>
    <property type="match status" value="1"/>
</dbReference>
<sequence>MNTKILTTLEYGKVRASLQGLVTTAVGAELVAKLVPSSNPQWVQTALDETADGASILRLAGGIPVPQLDNIAPALKRVEIGATLNGRELAALGRVLKTVSAVVKFLDDLQARLDLRRVYDLQAQLVALPALERRLTVAVDEDGSLTDEASPALRGVRQAIRSLEGEIRSRMEKYTRGSSAKYLSDPIITIRDDRYVIPVKAEYRGQFGGVVHDQSASGQTLFIEPQAIVEMNNRLREAQLEEQAEIVRILAELSEAVAPYTKELRHNSQLLGHFDFINAKAKYAKQLKATEPQVSAENHVDLLQARHPLIDRHQVVPNTITIGADYQAIVVTGPNTGGKTITLKTLGLLQLMGQSGLFIPAEAHSTIGVYSNVFADIGDEQSIEQSLSTFSSHMKTIVDILGAMDDHALVLFDELGAGTDPQEGAALAIAILDAVGAAGAQVVATTHYPELKLYGYNTPQTINASMEFDAATLQPTYRLLIGVPGRSNAFDISQRLGLDPTIVAAAKGLIAEDSHDLNNMISDLESQRKAAETEYLETRHQLEAAQQLHDELKHAYEDFFTERERQLDRAKDQANAIVDKAQAKADKIIGNLRQMQKEQRGDVKENRLIEAKTALKNLHQEKAQPKNRVLRREKNKQALHKGDTVRVLSYDQTGELLDQVDASHWEVQMGIIRMKIATQDLEKVQPPKTETPKRQVTVVRGATGPSTTLDLRGQRYEEAMTNLDQYIDAALLAGYAQVTIVHGLGTGAIRNGVTAYLKRHRQVKKFGFAPQNAGGSGATIVQFK</sequence>
<dbReference type="InterPro" id="IPR036187">
    <property type="entry name" value="DNA_mismatch_repair_MutS_sf"/>
</dbReference>
<dbReference type="PROSITE" id="PS00486">
    <property type="entry name" value="DNA_MISMATCH_REPAIR_2"/>
    <property type="match status" value="1"/>
</dbReference>
<keyword evidence="5 8" id="KW-0067">ATP-binding</keyword>
<comment type="function">
    <text evidence="8">Acts as a ribosome collision sensor, splitting the ribosome into its 2 subunits. Detects stalled/collided 70S ribosomes which it binds and splits by an ATP-hydrolysis driven conformational change. Acts upstream of the ribosome quality control system (RQC), a ribosome-associated complex that mediates the extraction of incompletely synthesized nascent chains from stalled ribosomes and their subsequent degradation. Probably generates substrates for RQC.</text>
</comment>
<dbReference type="Proteomes" id="UP001597252">
    <property type="component" value="Unassembled WGS sequence"/>
</dbReference>
<keyword evidence="1 8" id="KW-0699">rRNA-binding</keyword>
<dbReference type="SMART" id="SM00534">
    <property type="entry name" value="MUTSac"/>
    <property type="match status" value="1"/>
</dbReference>
<dbReference type="PIRSF" id="PIRSF005814">
    <property type="entry name" value="MutS_YshD"/>
    <property type="match status" value="1"/>
</dbReference>
<evidence type="ECO:0000256" key="8">
    <source>
        <dbReference type="HAMAP-Rule" id="MF_00092"/>
    </source>
</evidence>
<proteinExistence type="inferred from homology"/>
<dbReference type="Gene3D" id="3.40.50.300">
    <property type="entry name" value="P-loop containing nucleotide triphosphate hydrolases"/>
    <property type="match status" value="1"/>
</dbReference>
<organism evidence="11 12">
    <name type="scientific">Lacticaseibacillus baoqingensis</name>
    <dbReference type="NCBI Taxonomy" id="2486013"/>
    <lineage>
        <taxon>Bacteria</taxon>
        <taxon>Bacillati</taxon>
        <taxon>Bacillota</taxon>
        <taxon>Bacilli</taxon>
        <taxon>Lactobacillales</taxon>
        <taxon>Lactobacillaceae</taxon>
        <taxon>Lacticaseibacillus</taxon>
    </lineage>
</organism>
<dbReference type="EMBL" id="JBHTON010000037">
    <property type="protein sequence ID" value="MFD1485786.1"/>
    <property type="molecule type" value="Genomic_DNA"/>
</dbReference>
<dbReference type="HAMAP" id="MF_00092">
    <property type="entry name" value="MutS2"/>
    <property type="match status" value="1"/>
</dbReference>
<dbReference type="SUPFAM" id="SSF52540">
    <property type="entry name" value="P-loop containing nucleoside triphosphate hydrolases"/>
    <property type="match status" value="1"/>
</dbReference>
<dbReference type="InterPro" id="IPR027417">
    <property type="entry name" value="P-loop_NTPase"/>
</dbReference>
<reference evidence="12" key="1">
    <citation type="journal article" date="2019" name="Int. J. Syst. Evol. Microbiol.">
        <title>The Global Catalogue of Microorganisms (GCM) 10K type strain sequencing project: providing services to taxonomists for standard genome sequencing and annotation.</title>
        <authorList>
            <consortium name="The Broad Institute Genomics Platform"/>
            <consortium name="The Broad Institute Genome Sequencing Center for Infectious Disease"/>
            <person name="Wu L."/>
            <person name="Ma J."/>
        </authorList>
    </citation>
    <scope>NUCLEOTIDE SEQUENCE [LARGE SCALE GENOMIC DNA]</scope>
    <source>
        <strain evidence="12">CCM 8903</strain>
    </source>
</reference>
<keyword evidence="9" id="KW-0175">Coiled coil</keyword>
<evidence type="ECO:0000256" key="9">
    <source>
        <dbReference type="SAM" id="Coils"/>
    </source>
</evidence>
<dbReference type="PANTHER" id="PTHR48466">
    <property type="entry name" value="OS10G0509000 PROTEIN-RELATED"/>
    <property type="match status" value="1"/>
</dbReference>
<evidence type="ECO:0000256" key="3">
    <source>
        <dbReference type="ARBA" id="ARBA00022759"/>
    </source>
</evidence>
<feature type="coiled-coil region" evidence="9">
    <location>
        <begin position="514"/>
        <end position="598"/>
    </location>
</feature>
<comment type="subunit">
    <text evidence="8">Homodimer. Binds to stalled ribosomes, contacting rRNA.</text>
</comment>
<dbReference type="EC" id="3.1.-.-" evidence="8"/>
<keyword evidence="12" id="KW-1185">Reference proteome</keyword>
<evidence type="ECO:0000256" key="2">
    <source>
        <dbReference type="ARBA" id="ARBA00022741"/>
    </source>
</evidence>
<dbReference type="EC" id="3.6.4.-" evidence="8"/>
<dbReference type="InterPro" id="IPR045076">
    <property type="entry name" value="MutS"/>
</dbReference>
<keyword evidence="8" id="KW-0540">Nuclease</keyword>
<evidence type="ECO:0000256" key="4">
    <source>
        <dbReference type="ARBA" id="ARBA00022801"/>
    </source>
</evidence>
<feature type="domain" description="Smr" evidence="10">
    <location>
        <begin position="709"/>
        <end position="784"/>
    </location>
</feature>
<protein>
    <recommendedName>
        <fullName evidence="8">Endonuclease MutS2</fullName>
        <ecNumber evidence="8">3.1.-.-</ecNumber>
    </recommendedName>
    <alternativeName>
        <fullName evidence="8">Ribosome-associated protein quality control-upstream factor</fullName>
        <shortName evidence="8">RQC-upstream factor</shortName>
        <shortName evidence="8">RqcU</shortName>
        <ecNumber evidence="8">3.6.4.-</ecNumber>
    </alternativeName>
</protein>
<dbReference type="PANTHER" id="PTHR48466:SF2">
    <property type="entry name" value="OS10G0509000 PROTEIN"/>
    <property type="match status" value="1"/>
</dbReference>
<dbReference type="SUPFAM" id="SSF160443">
    <property type="entry name" value="SMR domain-like"/>
    <property type="match status" value="1"/>
</dbReference>
<dbReference type="InterPro" id="IPR005747">
    <property type="entry name" value="MutS2"/>
</dbReference>
<evidence type="ECO:0000313" key="11">
    <source>
        <dbReference type="EMBL" id="MFD1485786.1"/>
    </source>
</evidence>
<comment type="similarity">
    <text evidence="8">Belongs to the DNA mismatch repair MutS family. MutS2 subfamily.</text>
</comment>
<gene>
    <name evidence="8" type="primary">mutS2</name>
    <name evidence="8" type="synonym">rqcU</name>
    <name evidence="11" type="ORF">ACFQ5J_11140</name>
</gene>
<dbReference type="SMART" id="SM00463">
    <property type="entry name" value="SMR"/>
    <property type="match status" value="1"/>
</dbReference>
<evidence type="ECO:0000256" key="5">
    <source>
        <dbReference type="ARBA" id="ARBA00022840"/>
    </source>
</evidence>
<comment type="function">
    <text evidence="8">Endonuclease that is involved in the suppression of homologous recombination and thus may have a key role in the control of bacterial genetic diversity.</text>
</comment>
<evidence type="ECO:0000256" key="1">
    <source>
        <dbReference type="ARBA" id="ARBA00022730"/>
    </source>
</evidence>
<dbReference type="InterPro" id="IPR036063">
    <property type="entry name" value="Smr_dom_sf"/>
</dbReference>
<dbReference type="SUPFAM" id="SSF48334">
    <property type="entry name" value="DNA repair protein MutS, domain III"/>
    <property type="match status" value="1"/>
</dbReference>
<dbReference type="Pfam" id="PF20297">
    <property type="entry name" value="MSSS"/>
    <property type="match status" value="1"/>
</dbReference>
<comment type="caution">
    <text evidence="11">The sequence shown here is derived from an EMBL/GenBank/DDBJ whole genome shotgun (WGS) entry which is preliminary data.</text>
</comment>
<evidence type="ECO:0000256" key="6">
    <source>
        <dbReference type="ARBA" id="ARBA00022884"/>
    </source>
</evidence>
<keyword evidence="3 8" id="KW-0255">Endonuclease</keyword>
<dbReference type="InterPro" id="IPR002625">
    <property type="entry name" value="Smr_dom"/>
</dbReference>
<dbReference type="InterPro" id="IPR046893">
    <property type="entry name" value="MSSS"/>
</dbReference>
<dbReference type="NCBIfam" id="TIGR01069">
    <property type="entry name" value="mutS2"/>
    <property type="match status" value="1"/>
</dbReference>
<dbReference type="GO" id="GO:0004519">
    <property type="term" value="F:endonuclease activity"/>
    <property type="evidence" value="ECO:0007669"/>
    <property type="project" value="UniProtKB-KW"/>
</dbReference>
<keyword evidence="4 8" id="KW-0378">Hydrolase</keyword>
<dbReference type="Gene3D" id="3.30.1370.110">
    <property type="match status" value="1"/>
</dbReference>
<keyword evidence="2 8" id="KW-0547">Nucleotide-binding</keyword>
<dbReference type="SMART" id="SM00533">
    <property type="entry name" value="MUTSd"/>
    <property type="match status" value="1"/>
</dbReference>
<keyword evidence="7 8" id="KW-0238">DNA-binding</keyword>
<keyword evidence="6 8" id="KW-0694">RNA-binding</keyword>
<evidence type="ECO:0000256" key="7">
    <source>
        <dbReference type="ARBA" id="ARBA00023125"/>
    </source>
</evidence>
<dbReference type="PROSITE" id="PS50828">
    <property type="entry name" value="SMR"/>
    <property type="match status" value="1"/>
</dbReference>
<dbReference type="InterPro" id="IPR000432">
    <property type="entry name" value="DNA_mismatch_repair_MutS_C"/>
</dbReference>
<name>A0ABW4EAR8_9LACO</name>
<dbReference type="RefSeq" id="WP_125753430.1">
    <property type="nucleotide sequence ID" value="NZ_JBHTON010000037.1"/>
</dbReference>
<dbReference type="Pfam" id="PF00488">
    <property type="entry name" value="MutS_V"/>
    <property type="match status" value="1"/>
</dbReference>
<accession>A0ABW4EAR8</accession>
<feature type="binding site" evidence="8">
    <location>
        <begin position="333"/>
        <end position="340"/>
    </location>
    <ligand>
        <name>ATP</name>
        <dbReference type="ChEBI" id="CHEBI:30616"/>
    </ligand>
</feature>
<dbReference type="InterPro" id="IPR007696">
    <property type="entry name" value="DNA_mismatch_repair_MutS_core"/>
</dbReference>